<dbReference type="OMA" id="KYQVTWN"/>
<dbReference type="InParanoid" id="B4LL98"/>
<organism evidence="1 2">
    <name type="scientific">Drosophila virilis</name>
    <name type="common">Fruit fly</name>
    <dbReference type="NCBI Taxonomy" id="7244"/>
    <lineage>
        <taxon>Eukaryota</taxon>
        <taxon>Metazoa</taxon>
        <taxon>Ecdysozoa</taxon>
        <taxon>Arthropoda</taxon>
        <taxon>Hexapoda</taxon>
        <taxon>Insecta</taxon>
        <taxon>Pterygota</taxon>
        <taxon>Neoptera</taxon>
        <taxon>Endopterygota</taxon>
        <taxon>Diptera</taxon>
        <taxon>Brachycera</taxon>
        <taxon>Muscomorpha</taxon>
        <taxon>Ephydroidea</taxon>
        <taxon>Drosophilidae</taxon>
        <taxon>Drosophila</taxon>
    </lineage>
</organism>
<name>B4LL98_DROVI</name>
<dbReference type="OrthoDB" id="7808230at2759"/>
<dbReference type="AlphaFoldDB" id="B4LL98"/>
<dbReference type="HOGENOM" id="CLU_079998_0_0_1"/>
<proteinExistence type="predicted"/>
<dbReference type="PhylomeDB" id="B4LL98"/>
<dbReference type="STRING" id="7244.B4LL98"/>
<dbReference type="Proteomes" id="UP000008792">
    <property type="component" value="Unassembled WGS sequence"/>
</dbReference>
<dbReference type="Pfam" id="PF07248">
    <property type="entry name" value="DUF1431"/>
    <property type="match status" value="1"/>
</dbReference>
<keyword evidence="2" id="KW-1185">Reference proteome</keyword>
<dbReference type="PANTHER" id="PTHR20977:SF0">
    <property type="entry name" value="AT13385P-RELATED"/>
    <property type="match status" value="1"/>
</dbReference>
<protein>
    <submittedName>
        <fullName evidence="1">Uncharacterized protein</fullName>
    </submittedName>
</protein>
<dbReference type="SMART" id="SM00689">
    <property type="entry name" value="DM6"/>
    <property type="match status" value="1"/>
</dbReference>
<evidence type="ECO:0000313" key="2">
    <source>
        <dbReference type="Proteomes" id="UP000008792"/>
    </source>
</evidence>
<dbReference type="PANTHER" id="PTHR20977">
    <property type="entry name" value="AT13385P-RELATED"/>
    <property type="match status" value="1"/>
</dbReference>
<dbReference type="eggNOG" id="ENOG502T93S">
    <property type="taxonomic scope" value="Eukaryota"/>
</dbReference>
<gene>
    <name evidence="1" type="primary">Dvir\GJ20641</name>
    <name evidence="1" type="ORF">Dvir_GJ20641</name>
</gene>
<dbReference type="InterPro" id="IPR006611">
    <property type="entry name" value="DUF1431_DROsp"/>
</dbReference>
<evidence type="ECO:0000313" key="1">
    <source>
        <dbReference type="EMBL" id="EDW60835.1"/>
    </source>
</evidence>
<accession>B4LL98</accession>
<reference evidence="1 2" key="1">
    <citation type="journal article" date="2007" name="Nature">
        <title>Evolution of genes and genomes on the Drosophila phylogeny.</title>
        <authorList>
            <consortium name="Drosophila 12 Genomes Consortium"/>
            <person name="Clark A.G."/>
            <person name="Eisen M.B."/>
            <person name="Smith D.R."/>
            <person name="Bergman C.M."/>
            <person name="Oliver B."/>
            <person name="Markow T.A."/>
            <person name="Kaufman T.C."/>
            <person name="Kellis M."/>
            <person name="Gelbart W."/>
            <person name="Iyer V.N."/>
            <person name="Pollard D.A."/>
            <person name="Sackton T.B."/>
            <person name="Larracuente A.M."/>
            <person name="Singh N.D."/>
            <person name="Abad J.P."/>
            <person name="Abt D.N."/>
            <person name="Adryan B."/>
            <person name="Aguade M."/>
            <person name="Akashi H."/>
            <person name="Anderson W.W."/>
            <person name="Aquadro C.F."/>
            <person name="Ardell D.H."/>
            <person name="Arguello R."/>
            <person name="Artieri C.G."/>
            <person name="Barbash D.A."/>
            <person name="Barker D."/>
            <person name="Barsanti P."/>
            <person name="Batterham P."/>
            <person name="Batzoglou S."/>
            <person name="Begun D."/>
            <person name="Bhutkar A."/>
            <person name="Blanco E."/>
            <person name="Bosak S.A."/>
            <person name="Bradley R.K."/>
            <person name="Brand A.D."/>
            <person name="Brent M.R."/>
            <person name="Brooks A.N."/>
            <person name="Brown R.H."/>
            <person name="Butlin R.K."/>
            <person name="Caggese C."/>
            <person name="Calvi B.R."/>
            <person name="Bernardo de Carvalho A."/>
            <person name="Caspi A."/>
            <person name="Castrezana S."/>
            <person name="Celniker S.E."/>
            <person name="Chang J.L."/>
            <person name="Chapple C."/>
            <person name="Chatterji S."/>
            <person name="Chinwalla A."/>
            <person name="Civetta A."/>
            <person name="Clifton S.W."/>
            <person name="Comeron J.M."/>
            <person name="Costello J.C."/>
            <person name="Coyne J.A."/>
            <person name="Daub J."/>
            <person name="David R.G."/>
            <person name="Delcher A.L."/>
            <person name="Delehaunty K."/>
            <person name="Do C.B."/>
            <person name="Ebling H."/>
            <person name="Edwards K."/>
            <person name="Eickbush T."/>
            <person name="Evans J.D."/>
            <person name="Filipski A."/>
            <person name="Findeiss S."/>
            <person name="Freyhult E."/>
            <person name="Fulton L."/>
            <person name="Fulton R."/>
            <person name="Garcia A.C."/>
            <person name="Gardiner A."/>
            <person name="Garfield D.A."/>
            <person name="Garvin B.E."/>
            <person name="Gibson G."/>
            <person name="Gilbert D."/>
            <person name="Gnerre S."/>
            <person name="Godfrey J."/>
            <person name="Good R."/>
            <person name="Gotea V."/>
            <person name="Gravely B."/>
            <person name="Greenberg A.J."/>
            <person name="Griffiths-Jones S."/>
            <person name="Gross S."/>
            <person name="Guigo R."/>
            <person name="Gustafson E.A."/>
            <person name="Haerty W."/>
            <person name="Hahn M.W."/>
            <person name="Halligan D.L."/>
            <person name="Halpern A.L."/>
            <person name="Halter G.M."/>
            <person name="Han M.V."/>
            <person name="Heger A."/>
            <person name="Hillier L."/>
            <person name="Hinrichs A.S."/>
            <person name="Holmes I."/>
            <person name="Hoskins R.A."/>
            <person name="Hubisz M.J."/>
            <person name="Hultmark D."/>
            <person name="Huntley M.A."/>
            <person name="Jaffe D.B."/>
            <person name="Jagadeeshan S."/>
            <person name="Jeck W.R."/>
            <person name="Johnson J."/>
            <person name="Jones C.D."/>
            <person name="Jordan W.C."/>
            <person name="Karpen G.H."/>
            <person name="Kataoka E."/>
            <person name="Keightley P.D."/>
            <person name="Kheradpour P."/>
            <person name="Kirkness E.F."/>
            <person name="Koerich L.B."/>
            <person name="Kristiansen K."/>
            <person name="Kudrna D."/>
            <person name="Kulathinal R.J."/>
            <person name="Kumar S."/>
            <person name="Kwok R."/>
            <person name="Lander E."/>
            <person name="Langley C.H."/>
            <person name="Lapoint R."/>
            <person name="Lazzaro B.P."/>
            <person name="Lee S.J."/>
            <person name="Levesque L."/>
            <person name="Li R."/>
            <person name="Lin C.F."/>
            <person name="Lin M.F."/>
            <person name="Lindblad-Toh K."/>
            <person name="Llopart A."/>
            <person name="Long M."/>
            <person name="Low L."/>
            <person name="Lozovsky E."/>
            <person name="Lu J."/>
            <person name="Luo M."/>
            <person name="Machado C.A."/>
            <person name="Makalowski W."/>
            <person name="Marzo M."/>
            <person name="Matsuda M."/>
            <person name="Matzkin L."/>
            <person name="McAllister B."/>
            <person name="McBride C.S."/>
            <person name="McKernan B."/>
            <person name="McKernan K."/>
            <person name="Mendez-Lago M."/>
            <person name="Minx P."/>
            <person name="Mollenhauer M.U."/>
            <person name="Montooth K."/>
            <person name="Mount S.M."/>
            <person name="Mu X."/>
            <person name="Myers E."/>
            <person name="Negre B."/>
            <person name="Newfeld S."/>
            <person name="Nielsen R."/>
            <person name="Noor M.A."/>
            <person name="O'Grady P."/>
            <person name="Pachter L."/>
            <person name="Papaceit M."/>
            <person name="Parisi M.J."/>
            <person name="Parisi M."/>
            <person name="Parts L."/>
            <person name="Pedersen J.S."/>
            <person name="Pesole G."/>
            <person name="Phillippy A.M."/>
            <person name="Ponting C.P."/>
            <person name="Pop M."/>
            <person name="Porcelli D."/>
            <person name="Powell J.R."/>
            <person name="Prohaska S."/>
            <person name="Pruitt K."/>
            <person name="Puig M."/>
            <person name="Quesneville H."/>
            <person name="Ram K.R."/>
            <person name="Rand D."/>
            <person name="Rasmussen M.D."/>
            <person name="Reed L.K."/>
            <person name="Reenan R."/>
            <person name="Reily A."/>
            <person name="Remington K.A."/>
            <person name="Rieger T.T."/>
            <person name="Ritchie M.G."/>
            <person name="Robin C."/>
            <person name="Rogers Y.H."/>
            <person name="Rohde C."/>
            <person name="Rozas J."/>
            <person name="Rubenfield M.J."/>
            <person name="Ruiz A."/>
            <person name="Russo S."/>
            <person name="Salzberg S.L."/>
            <person name="Sanchez-Gracia A."/>
            <person name="Saranga D.J."/>
            <person name="Sato H."/>
            <person name="Schaeffer S.W."/>
            <person name="Schatz M.C."/>
            <person name="Schlenke T."/>
            <person name="Schwartz R."/>
            <person name="Segarra C."/>
            <person name="Singh R.S."/>
            <person name="Sirot L."/>
            <person name="Sirota M."/>
            <person name="Sisneros N.B."/>
            <person name="Smith C.D."/>
            <person name="Smith T.F."/>
            <person name="Spieth J."/>
            <person name="Stage D.E."/>
            <person name="Stark A."/>
            <person name="Stephan W."/>
            <person name="Strausberg R.L."/>
            <person name="Strempel S."/>
            <person name="Sturgill D."/>
            <person name="Sutton G."/>
            <person name="Sutton G.G."/>
            <person name="Tao W."/>
            <person name="Teichmann S."/>
            <person name="Tobari Y.N."/>
            <person name="Tomimura Y."/>
            <person name="Tsolas J.M."/>
            <person name="Valente V.L."/>
            <person name="Venter E."/>
            <person name="Venter J.C."/>
            <person name="Vicario S."/>
            <person name="Vieira F.G."/>
            <person name="Vilella A.J."/>
            <person name="Villasante A."/>
            <person name="Walenz B."/>
            <person name="Wang J."/>
            <person name="Wasserman M."/>
            <person name="Watts T."/>
            <person name="Wilson D."/>
            <person name="Wilson R.K."/>
            <person name="Wing R.A."/>
            <person name="Wolfner M.F."/>
            <person name="Wong A."/>
            <person name="Wong G.K."/>
            <person name="Wu C.I."/>
            <person name="Wu G."/>
            <person name="Yamamoto D."/>
            <person name="Yang H.P."/>
            <person name="Yang S.P."/>
            <person name="Yorke J.A."/>
            <person name="Yoshida K."/>
            <person name="Zdobnov E."/>
            <person name="Zhang P."/>
            <person name="Zhang Y."/>
            <person name="Zimin A.V."/>
            <person name="Baldwin J."/>
            <person name="Abdouelleil A."/>
            <person name="Abdulkadir J."/>
            <person name="Abebe A."/>
            <person name="Abera B."/>
            <person name="Abreu J."/>
            <person name="Acer S.C."/>
            <person name="Aftuck L."/>
            <person name="Alexander A."/>
            <person name="An P."/>
            <person name="Anderson E."/>
            <person name="Anderson S."/>
            <person name="Arachi H."/>
            <person name="Azer M."/>
            <person name="Bachantsang P."/>
            <person name="Barry A."/>
            <person name="Bayul T."/>
            <person name="Berlin A."/>
            <person name="Bessette D."/>
            <person name="Bloom T."/>
            <person name="Blye J."/>
            <person name="Boguslavskiy L."/>
            <person name="Bonnet C."/>
            <person name="Boukhgalter B."/>
            <person name="Bourzgui I."/>
            <person name="Brown A."/>
            <person name="Cahill P."/>
            <person name="Channer S."/>
            <person name="Cheshatsang Y."/>
            <person name="Chuda L."/>
            <person name="Citroen M."/>
            <person name="Collymore A."/>
            <person name="Cooke P."/>
            <person name="Costello M."/>
            <person name="D'Aco K."/>
            <person name="Daza R."/>
            <person name="De Haan G."/>
            <person name="DeGray S."/>
            <person name="DeMaso C."/>
            <person name="Dhargay N."/>
            <person name="Dooley K."/>
            <person name="Dooley E."/>
            <person name="Doricent M."/>
            <person name="Dorje P."/>
            <person name="Dorjee K."/>
            <person name="Dupes A."/>
            <person name="Elong R."/>
            <person name="Falk J."/>
            <person name="Farina A."/>
            <person name="Faro S."/>
            <person name="Ferguson D."/>
            <person name="Fisher S."/>
            <person name="Foley C.D."/>
            <person name="Franke A."/>
            <person name="Friedrich D."/>
            <person name="Gadbois L."/>
            <person name="Gearin G."/>
            <person name="Gearin C.R."/>
            <person name="Giannoukos G."/>
            <person name="Goode T."/>
            <person name="Graham J."/>
            <person name="Grandbois E."/>
            <person name="Grewal S."/>
            <person name="Gyaltsen K."/>
            <person name="Hafez N."/>
            <person name="Hagos B."/>
            <person name="Hall J."/>
            <person name="Henson C."/>
            <person name="Hollinger A."/>
            <person name="Honan T."/>
            <person name="Huard M.D."/>
            <person name="Hughes L."/>
            <person name="Hurhula B."/>
            <person name="Husby M.E."/>
            <person name="Kamat A."/>
            <person name="Kanga B."/>
            <person name="Kashin S."/>
            <person name="Khazanovich D."/>
            <person name="Kisner P."/>
            <person name="Lance K."/>
            <person name="Lara M."/>
            <person name="Lee W."/>
            <person name="Lennon N."/>
            <person name="Letendre F."/>
            <person name="LeVine R."/>
            <person name="Lipovsky A."/>
            <person name="Liu X."/>
            <person name="Liu J."/>
            <person name="Liu S."/>
            <person name="Lokyitsang T."/>
            <person name="Lokyitsang Y."/>
            <person name="Lubonja R."/>
            <person name="Lui A."/>
            <person name="MacDonald P."/>
            <person name="Magnisalis V."/>
            <person name="Maru K."/>
            <person name="Matthews C."/>
            <person name="McCusker W."/>
            <person name="McDonough S."/>
            <person name="Mehta T."/>
            <person name="Meldrim J."/>
            <person name="Meneus L."/>
            <person name="Mihai O."/>
            <person name="Mihalev A."/>
            <person name="Mihova T."/>
            <person name="Mittelman R."/>
            <person name="Mlenga V."/>
            <person name="Montmayeur A."/>
            <person name="Mulrain L."/>
            <person name="Navidi A."/>
            <person name="Naylor J."/>
            <person name="Negash T."/>
            <person name="Nguyen T."/>
            <person name="Nguyen N."/>
            <person name="Nicol R."/>
            <person name="Norbu C."/>
            <person name="Norbu N."/>
            <person name="Novod N."/>
            <person name="O'Neill B."/>
            <person name="Osman S."/>
            <person name="Markiewicz E."/>
            <person name="Oyono O.L."/>
            <person name="Patti C."/>
            <person name="Phunkhang P."/>
            <person name="Pierre F."/>
            <person name="Priest M."/>
            <person name="Raghuraman S."/>
            <person name="Rege F."/>
            <person name="Reyes R."/>
            <person name="Rise C."/>
            <person name="Rogov P."/>
            <person name="Ross K."/>
            <person name="Ryan E."/>
            <person name="Settipalli S."/>
            <person name="Shea T."/>
            <person name="Sherpa N."/>
            <person name="Shi L."/>
            <person name="Shih D."/>
            <person name="Sparrow T."/>
            <person name="Spaulding J."/>
            <person name="Stalker J."/>
            <person name="Stange-Thomann N."/>
            <person name="Stavropoulos S."/>
            <person name="Stone C."/>
            <person name="Strader C."/>
            <person name="Tesfaye S."/>
            <person name="Thomson T."/>
            <person name="Thoulutsang Y."/>
            <person name="Thoulutsang D."/>
            <person name="Topham K."/>
            <person name="Topping I."/>
            <person name="Tsamla T."/>
            <person name="Vassiliev H."/>
            <person name="Vo A."/>
            <person name="Wangchuk T."/>
            <person name="Wangdi T."/>
            <person name="Weiand M."/>
            <person name="Wilkinson J."/>
            <person name="Wilson A."/>
            <person name="Yadav S."/>
            <person name="Young G."/>
            <person name="Yu Q."/>
            <person name="Zembek L."/>
            <person name="Zhong D."/>
            <person name="Zimmer A."/>
            <person name="Zwirko Z."/>
            <person name="Jaffe D.B."/>
            <person name="Alvarez P."/>
            <person name="Brockman W."/>
            <person name="Butler J."/>
            <person name="Chin C."/>
            <person name="Gnerre S."/>
            <person name="Grabherr M."/>
            <person name="Kleber M."/>
            <person name="Mauceli E."/>
            <person name="MacCallum I."/>
        </authorList>
    </citation>
    <scope>NUCLEOTIDE SEQUENCE [LARGE SCALE GENOMIC DNA]</scope>
    <source>
        <strain evidence="2">Tucson 15010-1051.87</strain>
    </source>
</reference>
<sequence length="249" mass="28190">MLPFPKRCGVGNIISVARLGSLSLTSRPVRHYSDKEECKPVAASTCGLVLNEYTCGLKPTKMYVPKPKVTRPPLVSMWKIENCEPDLCTLDLRYDMKYYRISDKKKRKYQVTWNECPRLLVKPRKVCLYEKMVRPKIERRKHAKVLPVPQVAKSCIALLAKDTCVYVKAPCCKVGRRPPKCRAAFPTPGQCEKRKTPYPSFSECQKDAVIPLPPAECKCLSAFALCDAWAVLRRRIARGQTPAKKCGEA</sequence>
<dbReference type="EMBL" id="CH940648">
    <property type="protein sequence ID" value="EDW60835.1"/>
    <property type="molecule type" value="Genomic_DNA"/>
</dbReference>